<comment type="similarity">
    <text evidence="2 8">Belongs to the clusterin family.</text>
</comment>
<keyword evidence="3" id="KW-0964">Secreted</keyword>
<keyword evidence="7" id="KW-0325">Glycoprotein</keyword>
<evidence type="ECO:0000256" key="4">
    <source>
        <dbReference type="ARBA" id="ARBA00022729"/>
    </source>
</evidence>
<proteinExistence type="inferred from homology"/>
<feature type="chain" id="PRO_5025633230" description="Clusterin" evidence="10">
    <location>
        <begin position="25"/>
        <end position="466"/>
    </location>
</feature>
<feature type="domain" description="Clusterin N-terminal" evidence="11">
    <location>
        <begin position="28"/>
        <end position="243"/>
    </location>
</feature>
<keyword evidence="4 10" id="KW-0732">Signal</keyword>
<dbReference type="Ensembl" id="ENSSTUT00000017805.1">
    <property type="protein sequence ID" value="ENSSTUP00000016899.1"/>
    <property type="gene ID" value="ENSSTUG00000007676.1"/>
</dbReference>
<dbReference type="AlphaFoldDB" id="A0A673WY03"/>
<evidence type="ECO:0000313" key="14">
    <source>
        <dbReference type="Proteomes" id="UP000472277"/>
    </source>
</evidence>
<keyword evidence="14" id="KW-1185">Reference proteome</keyword>
<feature type="signal peptide" evidence="10">
    <location>
        <begin position="1"/>
        <end position="24"/>
    </location>
</feature>
<dbReference type="GeneTree" id="ENSGT00530000063668"/>
<accession>A0A673WY03</accession>
<dbReference type="GO" id="GO:0005615">
    <property type="term" value="C:extracellular space"/>
    <property type="evidence" value="ECO:0007669"/>
    <property type="project" value="TreeGrafter"/>
</dbReference>
<evidence type="ECO:0000256" key="9">
    <source>
        <dbReference type="SAM" id="Coils"/>
    </source>
</evidence>
<dbReference type="InterPro" id="IPR016015">
    <property type="entry name" value="Clusterin_C"/>
</dbReference>
<dbReference type="PANTHER" id="PTHR10970:SF2">
    <property type="entry name" value="CLUSTERIN-LIKE PROTEIN 1"/>
    <property type="match status" value="1"/>
</dbReference>
<dbReference type="Proteomes" id="UP000472277">
    <property type="component" value="Chromosome 21"/>
</dbReference>
<evidence type="ECO:0000256" key="3">
    <source>
        <dbReference type="ARBA" id="ARBA00022525"/>
    </source>
</evidence>
<dbReference type="FunCoup" id="A0A673WY03">
    <property type="interactions" value="1369"/>
</dbReference>
<evidence type="ECO:0000256" key="2">
    <source>
        <dbReference type="ARBA" id="ARBA00010069"/>
    </source>
</evidence>
<evidence type="ECO:0000256" key="1">
    <source>
        <dbReference type="ARBA" id="ARBA00004613"/>
    </source>
</evidence>
<dbReference type="SMART" id="SM00035">
    <property type="entry name" value="CLa"/>
    <property type="match status" value="1"/>
</dbReference>
<feature type="coiled-coil region" evidence="9">
    <location>
        <begin position="86"/>
        <end position="113"/>
    </location>
</feature>
<evidence type="ECO:0000256" key="10">
    <source>
        <dbReference type="SAM" id="SignalP"/>
    </source>
</evidence>
<dbReference type="SMART" id="SM00030">
    <property type="entry name" value="CLb"/>
    <property type="match status" value="1"/>
</dbReference>
<feature type="domain" description="Clusterin C-terminal" evidence="12">
    <location>
        <begin position="235"/>
        <end position="462"/>
    </location>
</feature>
<name>A0A673WY03_SALTR</name>
<comment type="subcellular location">
    <subcellularLocation>
        <location evidence="1">Secreted</location>
    </subcellularLocation>
</comment>
<dbReference type="InterPro" id="IPR000753">
    <property type="entry name" value="Clusterin-like"/>
</dbReference>
<keyword evidence="6" id="KW-1015">Disulfide bond</keyword>
<evidence type="ECO:0000256" key="8">
    <source>
        <dbReference type="RuleBase" id="RU000629"/>
    </source>
</evidence>
<dbReference type="PANTHER" id="PTHR10970">
    <property type="entry name" value="CLUSTERIN"/>
    <property type="match status" value="1"/>
</dbReference>
<keyword evidence="5 9" id="KW-0175">Coiled coil</keyword>
<protein>
    <recommendedName>
        <fullName evidence="8">Clusterin</fullName>
    </recommendedName>
</protein>
<gene>
    <name evidence="13" type="primary">clul1</name>
</gene>
<evidence type="ECO:0000256" key="7">
    <source>
        <dbReference type="ARBA" id="ARBA00023180"/>
    </source>
</evidence>
<evidence type="ECO:0000256" key="5">
    <source>
        <dbReference type="ARBA" id="ARBA00023054"/>
    </source>
</evidence>
<dbReference type="GO" id="GO:0005634">
    <property type="term" value="C:nucleus"/>
    <property type="evidence" value="ECO:0007669"/>
    <property type="project" value="TreeGrafter"/>
</dbReference>
<dbReference type="InterPro" id="IPR016014">
    <property type="entry name" value="Clusterin_N"/>
</dbReference>
<evidence type="ECO:0000259" key="11">
    <source>
        <dbReference type="SMART" id="SM00030"/>
    </source>
</evidence>
<dbReference type="Pfam" id="PF01093">
    <property type="entry name" value="Clusterin"/>
    <property type="match status" value="1"/>
</dbReference>
<reference evidence="13" key="1">
    <citation type="submission" date="2025-08" db="UniProtKB">
        <authorList>
            <consortium name="Ensembl"/>
        </authorList>
    </citation>
    <scope>IDENTIFICATION</scope>
</reference>
<organism evidence="13 14">
    <name type="scientific">Salmo trutta</name>
    <name type="common">Brown trout</name>
    <dbReference type="NCBI Taxonomy" id="8032"/>
    <lineage>
        <taxon>Eukaryota</taxon>
        <taxon>Metazoa</taxon>
        <taxon>Chordata</taxon>
        <taxon>Craniata</taxon>
        <taxon>Vertebrata</taxon>
        <taxon>Euteleostomi</taxon>
        <taxon>Actinopterygii</taxon>
        <taxon>Neopterygii</taxon>
        <taxon>Teleostei</taxon>
        <taxon>Protacanthopterygii</taxon>
        <taxon>Salmoniformes</taxon>
        <taxon>Salmonidae</taxon>
        <taxon>Salmoninae</taxon>
        <taxon>Salmo</taxon>
    </lineage>
</organism>
<reference evidence="13" key="2">
    <citation type="submission" date="2025-09" db="UniProtKB">
        <authorList>
            <consortium name="Ensembl"/>
        </authorList>
    </citation>
    <scope>IDENTIFICATION</scope>
</reference>
<evidence type="ECO:0000259" key="12">
    <source>
        <dbReference type="SMART" id="SM00035"/>
    </source>
</evidence>
<dbReference type="GO" id="GO:0051787">
    <property type="term" value="F:misfolded protein binding"/>
    <property type="evidence" value="ECO:0007669"/>
    <property type="project" value="TreeGrafter"/>
</dbReference>
<evidence type="ECO:0000256" key="6">
    <source>
        <dbReference type="ARBA" id="ARBA00023157"/>
    </source>
</evidence>
<evidence type="ECO:0000313" key="13">
    <source>
        <dbReference type="Ensembl" id="ENSSTUP00000016899.1"/>
    </source>
</evidence>
<dbReference type="InParanoid" id="A0A673WY03"/>
<sequence length="466" mass="53385">SDKMRFLIGWVVLVMSLVVLQCAAEDPAAGISEDTLKQLSDVGEKLVDEEVRRALYGVKQMKEVLVKNEEKHEDLMKSLRHSSDKKKGAAQLYQEVELKLEEAEHQCQESLKEEWEACWLCLEDACKTFYTSTCRQGFSSFQAKVENFFRRVSTRFGQRDPRPLDGDMLLNQSAEKPDREVVRIEDSYNSLIAKVGSLFERSVVLVDKMQGKLDQDLQKAFDPQSRDQARGQQPTQDPFSLVMDLGFIHRVGLEEVLDSFFNFGKSVVEDFGDVVTRVFDDLKDVVEEERKRGKRELFPHFLQNRKLCRELRRQTSECWQLQNQCQSCQGVLLTECPSVRDLHVELDEVSQLRDMSKEQYDEVLSIVQQHTGDTVSWISNMATEFSWVTEMVNNNTAPDTIFRIRKVVPEGVDGGSSSGRDTKVELNILNSPPLLLTIPAGVELQDPAFIQYVAQEALGMYKQMFR</sequence>